<gene>
    <name evidence="5" type="ORF">EW142_14210</name>
</gene>
<evidence type="ECO:0000256" key="2">
    <source>
        <dbReference type="ARBA" id="ARBA00023315"/>
    </source>
</evidence>
<reference evidence="5 6" key="1">
    <citation type="submission" date="2019-02" db="EMBL/GenBank/DDBJ databases">
        <title>Draft genome sequence of Muricauda sp. 176CP4-71.</title>
        <authorList>
            <person name="Park J.-S."/>
        </authorList>
    </citation>
    <scope>NUCLEOTIDE SEQUENCE [LARGE SCALE GENOMIC DNA]</scope>
    <source>
        <strain evidence="5 6">176CP4-71</strain>
    </source>
</reference>
<dbReference type="Pfam" id="PF13302">
    <property type="entry name" value="Acetyltransf_3"/>
    <property type="match status" value="1"/>
</dbReference>
<evidence type="ECO:0000256" key="3">
    <source>
        <dbReference type="ARBA" id="ARBA00038502"/>
    </source>
</evidence>
<keyword evidence="2" id="KW-0012">Acyltransferase</keyword>
<dbReference type="EMBL" id="SGIU01000002">
    <property type="protein sequence ID" value="TAI47806.1"/>
    <property type="molecule type" value="Genomic_DNA"/>
</dbReference>
<dbReference type="SUPFAM" id="SSF55729">
    <property type="entry name" value="Acyl-CoA N-acyltransferases (Nat)"/>
    <property type="match status" value="1"/>
</dbReference>
<protein>
    <submittedName>
        <fullName evidence="5">N-acetyltransferase</fullName>
    </submittedName>
</protein>
<comment type="similarity">
    <text evidence="3">Belongs to the acetyltransferase family. RimJ subfamily.</text>
</comment>
<name>A0A4Q8QHZ8_9FLAO</name>
<dbReference type="PROSITE" id="PS51186">
    <property type="entry name" value="GNAT"/>
    <property type="match status" value="1"/>
</dbReference>
<dbReference type="InterPro" id="IPR051531">
    <property type="entry name" value="N-acetyltransferase"/>
</dbReference>
<feature type="domain" description="N-acetyltransferase" evidence="4">
    <location>
        <begin position="23"/>
        <end position="179"/>
    </location>
</feature>
<dbReference type="Gene3D" id="3.40.630.30">
    <property type="match status" value="1"/>
</dbReference>
<accession>A0A4Q8QHZ8</accession>
<dbReference type="RefSeq" id="WP_130614954.1">
    <property type="nucleotide sequence ID" value="NZ_SGIU01000002.1"/>
</dbReference>
<dbReference type="GO" id="GO:0016747">
    <property type="term" value="F:acyltransferase activity, transferring groups other than amino-acyl groups"/>
    <property type="evidence" value="ECO:0007669"/>
    <property type="project" value="InterPro"/>
</dbReference>
<sequence>MSIPFKIITERLVIRCYRPSDAILVQNAIASSLENLRKWMPWAKSEPTTLESKKELVSKFESDFIQNEDYTFGIFNKSEDLLIGSTGLHTRLGKESREIGYWINSSFLNKGYATEAASAMVKAGFEFHRVKNIQIHCDSNNLISRQIPKKLGFKLIKILKEDTPTSDNNSRDTMIWDLSFKDYAQIKEDFAPIQAFDQEGKVLKIQKNGIEPD</sequence>
<dbReference type="Proteomes" id="UP000291981">
    <property type="component" value="Unassembled WGS sequence"/>
</dbReference>
<dbReference type="AlphaFoldDB" id="A0A4Q8QHZ8"/>
<dbReference type="PANTHER" id="PTHR43792">
    <property type="entry name" value="GNAT FAMILY, PUTATIVE (AFU_ORTHOLOGUE AFUA_3G00765)-RELATED-RELATED"/>
    <property type="match status" value="1"/>
</dbReference>
<evidence type="ECO:0000256" key="1">
    <source>
        <dbReference type="ARBA" id="ARBA00022679"/>
    </source>
</evidence>
<dbReference type="PANTHER" id="PTHR43792:SF8">
    <property type="entry name" value="[RIBOSOMAL PROTEIN US5]-ALANINE N-ACETYLTRANSFERASE"/>
    <property type="match status" value="1"/>
</dbReference>
<dbReference type="OrthoDB" id="9811523at2"/>
<organism evidence="5 6">
    <name type="scientific">Flagellimonas allohymeniacidonis</name>
    <dbReference type="NCBI Taxonomy" id="2517819"/>
    <lineage>
        <taxon>Bacteria</taxon>
        <taxon>Pseudomonadati</taxon>
        <taxon>Bacteroidota</taxon>
        <taxon>Flavobacteriia</taxon>
        <taxon>Flavobacteriales</taxon>
        <taxon>Flavobacteriaceae</taxon>
        <taxon>Flagellimonas</taxon>
    </lineage>
</organism>
<evidence type="ECO:0000259" key="4">
    <source>
        <dbReference type="PROSITE" id="PS51186"/>
    </source>
</evidence>
<evidence type="ECO:0000313" key="5">
    <source>
        <dbReference type="EMBL" id="TAI47806.1"/>
    </source>
</evidence>
<comment type="caution">
    <text evidence="5">The sequence shown here is derived from an EMBL/GenBank/DDBJ whole genome shotgun (WGS) entry which is preliminary data.</text>
</comment>
<dbReference type="InterPro" id="IPR000182">
    <property type="entry name" value="GNAT_dom"/>
</dbReference>
<proteinExistence type="inferred from homology"/>
<keyword evidence="1 5" id="KW-0808">Transferase</keyword>
<keyword evidence="6" id="KW-1185">Reference proteome</keyword>
<evidence type="ECO:0000313" key="6">
    <source>
        <dbReference type="Proteomes" id="UP000291981"/>
    </source>
</evidence>
<dbReference type="InterPro" id="IPR016181">
    <property type="entry name" value="Acyl_CoA_acyltransferase"/>
</dbReference>